<comment type="caution">
    <text evidence="2">The sequence shown here is derived from an EMBL/GenBank/DDBJ whole genome shotgun (WGS) entry which is preliminary data.</text>
</comment>
<dbReference type="EMBL" id="VLJN01000067">
    <property type="protein sequence ID" value="TWG78756.1"/>
    <property type="molecule type" value="Genomic_DNA"/>
</dbReference>
<gene>
    <name evidence="2" type="ORF">L602_000900000600</name>
</gene>
<feature type="region of interest" description="Disordered" evidence="1">
    <location>
        <begin position="183"/>
        <end position="221"/>
    </location>
</feature>
<sequence>MRAKQRSKPPDEASFNTPIDIAMVSPTCIDDSAQCHRVGASHHRKRPRGDHPASLQAAPYKAFRDTPRLAGTRRRHRRSRLDKLAMTTRPAPPMVDARHCDRSSMHRRDPCHATLRDRERRRHRHRHTYADRLSEVMRRRNACTRMHDARPLKRCKANAIAMAPSTRSRCRGDAMRGFRYRRNGAEPSSRSAVANHRAEGAGHHHQARTRSAPSASAIPKRSARNRFVMVRQAGRVHRGMS</sequence>
<accession>A0A562B0V6</accession>
<reference evidence="2 3" key="1">
    <citation type="submission" date="2019-07" db="EMBL/GenBank/DDBJ databases">
        <title>Genome sequencing of lignin-degrading bacterial isolates.</title>
        <authorList>
            <person name="Gladden J."/>
        </authorList>
    </citation>
    <scope>NUCLEOTIDE SEQUENCE [LARGE SCALE GENOMIC DNA]</scope>
    <source>
        <strain evidence="2 3">J11</strain>
    </source>
</reference>
<evidence type="ECO:0000313" key="2">
    <source>
        <dbReference type="EMBL" id="TWG78756.1"/>
    </source>
</evidence>
<evidence type="ECO:0000313" key="3">
    <source>
        <dbReference type="Proteomes" id="UP000318141"/>
    </source>
</evidence>
<keyword evidence="3" id="KW-1185">Reference proteome</keyword>
<feature type="compositionally biased region" description="Basic residues" evidence="1">
    <location>
        <begin position="39"/>
        <end position="48"/>
    </location>
</feature>
<protein>
    <submittedName>
        <fullName evidence="2">Uncharacterized protein</fullName>
    </submittedName>
</protein>
<name>A0A562B0V6_9BURK</name>
<feature type="region of interest" description="Disordered" evidence="1">
    <location>
        <begin position="38"/>
        <end position="58"/>
    </location>
</feature>
<dbReference type="Proteomes" id="UP000318141">
    <property type="component" value="Unassembled WGS sequence"/>
</dbReference>
<dbReference type="AlphaFoldDB" id="A0A562B0V6"/>
<evidence type="ECO:0000256" key="1">
    <source>
        <dbReference type="SAM" id="MobiDB-lite"/>
    </source>
</evidence>
<proteinExistence type="predicted"/>
<organism evidence="2 3">
    <name type="scientific">Cupriavidus gilardii J11</name>
    <dbReference type="NCBI Taxonomy" id="936133"/>
    <lineage>
        <taxon>Bacteria</taxon>
        <taxon>Pseudomonadati</taxon>
        <taxon>Pseudomonadota</taxon>
        <taxon>Betaproteobacteria</taxon>
        <taxon>Burkholderiales</taxon>
        <taxon>Burkholderiaceae</taxon>
        <taxon>Cupriavidus</taxon>
    </lineage>
</organism>